<keyword evidence="1" id="KW-0812">Transmembrane</keyword>
<dbReference type="STRING" id="1797542.A3J59_01110"/>
<feature type="transmembrane region" description="Helical" evidence="1">
    <location>
        <begin position="97"/>
        <end position="119"/>
    </location>
</feature>
<keyword evidence="1" id="KW-0472">Membrane</keyword>
<accession>A0A1G1YDJ8</accession>
<name>A0A1G1YDJ8_9BACT</name>
<evidence type="ECO:0000313" key="2">
    <source>
        <dbReference type="EMBL" id="OGY50349.1"/>
    </source>
</evidence>
<feature type="transmembrane region" description="Helical" evidence="1">
    <location>
        <begin position="65"/>
        <end position="90"/>
    </location>
</feature>
<evidence type="ECO:0000256" key="1">
    <source>
        <dbReference type="SAM" id="Phobius"/>
    </source>
</evidence>
<sequence length="122" mass="13386">MAYLKDLQEQLRSFLRNPTMGLSLTVGLVANAVLWALLAARMGTWPAVIPLHYTIYFGIDLLGPWQWLFLLPGLGLVVLVVNSGLALPLFGRERIASYFLVVASALIQLIVLIAGVRIIGIE</sequence>
<feature type="transmembrane region" description="Helical" evidence="1">
    <location>
        <begin position="21"/>
        <end position="45"/>
    </location>
</feature>
<dbReference type="EMBL" id="MHIL01000031">
    <property type="protein sequence ID" value="OGY50349.1"/>
    <property type="molecule type" value="Genomic_DNA"/>
</dbReference>
<evidence type="ECO:0000313" key="3">
    <source>
        <dbReference type="Proteomes" id="UP000177310"/>
    </source>
</evidence>
<organism evidence="2 3">
    <name type="scientific">Candidatus Buchananbacteria bacterium RIFCSPHIGHO2_02_FULL_56_16</name>
    <dbReference type="NCBI Taxonomy" id="1797542"/>
    <lineage>
        <taxon>Bacteria</taxon>
        <taxon>Candidatus Buchananiibacteriota</taxon>
    </lineage>
</organism>
<reference evidence="2 3" key="1">
    <citation type="journal article" date="2016" name="Nat. Commun.">
        <title>Thousands of microbial genomes shed light on interconnected biogeochemical processes in an aquifer system.</title>
        <authorList>
            <person name="Anantharaman K."/>
            <person name="Brown C.T."/>
            <person name="Hug L.A."/>
            <person name="Sharon I."/>
            <person name="Castelle C.J."/>
            <person name="Probst A.J."/>
            <person name="Thomas B.C."/>
            <person name="Singh A."/>
            <person name="Wilkins M.J."/>
            <person name="Karaoz U."/>
            <person name="Brodie E.L."/>
            <person name="Williams K.H."/>
            <person name="Hubbard S.S."/>
            <person name="Banfield J.F."/>
        </authorList>
    </citation>
    <scope>NUCLEOTIDE SEQUENCE [LARGE SCALE GENOMIC DNA]</scope>
</reference>
<dbReference type="AlphaFoldDB" id="A0A1G1YDJ8"/>
<comment type="caution">
    <text evidence="2">The sequence shown here is derived from an EMBL/GenBank/DDBJ whole genome shotgun (WGS) entry which is preliminary data.</text>
</comment>
<gene>
    <name evidence="2" type="ORF">A3J59_01110</name>
</gene>
<keyword evidence="1" id="KW-1133">Transmembrane helix</keyword>
<dbReference type="Proteomes" id="UP000177310">
    <property type="component" value="Unassembled WGS sequence"/>
</dbReference>
<protein>
    <submittedName>
        <fullName evidence="2">Uncharacterized protein</fullName>
    </submittedName>
</protein>
<proteinExistence type="predicted"/>